<dbReference type="RefSeq" id="WP_006006408.1">
    <property type="nucleotide sequence ID" value="NZ_BAET01000028.1"/>
</dbReference>
<dbReference type="EC" id="5.3.1.9" evidence="7"/>
<comment type="caution">
    <text evidence="9">The sequence shown here is derived from an EMBL/GenBank/DDBJ whole genome shotgun (WGS) entry which is preliminary data.</text>
</comment>
<sequence>MNKLTQTDAWISLEHHAPLVKRQHMRDMFKTDPLRAEKYSLHAAGLFLDYSKNRVSADVLDDLYALANERLLPAKIKAMFSGEKINTSEGRAVLHTALRNFSGKPVMFDGKDVMPEVMETLQKVKAFTQAIHNKTHRGYTGKAIKKVVAIGIGGSFLGPKIVTQALKPCKVAALEVVFVANVDGCHIADVLAQCSAHDTLFVMSSKSFSTQETLQNALSAKAWFLAQGAGKKDIAKHFVAVSSNVAKAVEFGMAESNIFPMADWVGGRYSLWSAIGLPISLALGYDHFEALLKGAHEMDCHFQEAPLAQNMPVIMAMLGIWYRNFMGAQSHALLPYYHYLRGFPAYVQQLDMESNGKATTLKGKAVDHGTGPIIWGGEGTNAQHSFFQLIHQSNMPIPCDFLFPVKVPYLDQAQQQTHHDMLASNCFGQTQALMQGKTFEQCYKELANTGLSEKEMQTLAAHKTMPGNNPSNTLIFDELNPASLGALIALYEHKVFVQGCIWDLNSFDQWGVELGKDLGNKVLDMIQGRMNIDGADASTQALIKRFKQAK</sequence>
<dbReference type="PROSITE" id="PS00765">
    <property type="entry name" value="P_GLUCOSE_ISOMERASE_1"/>
    <property type="match status" value="1"/>
</dbReference>
<dbReference type="Pfam" id="PF00342">
    <property type="entry name" value="PGI"/>
    <property type="match status" value="1"/>
</dbReference>
<dbReference type="PANTHER" id="PTHR11469">
    <property type="entry name" value="GLUCOSE-6-PHOSPHATE ISOMERASE"/>
    <property type="match status" value="1"/>
</dbReference>
<dbReference type="InterPro" id="IPR018189">
    <property type="entry name" value="Phosphoglucose_isomerase_CS"/>
</dbReference>
<dbReference type="CDD" id="cd05015">
    <property type="entry name" value="SIS_PGI_1"/>
    <property type="match status" value="1"/>
</dbReference>
<dbReference type="GO" id="GO:0004347">
    <property type="term" value="F:glucose-6-phosphate isomerase activity"/>
    <property type="evidence" value="ECO:0007669"/>
    <property type="project" value="UniProtKB-UniRule"/>
</dbReference>
<reference evidence="9 10" key="1">
    <citation type="journal article" date="2012" name="J. Bacteriol.">
        <title>Genome sequence of proteorhodopsin-containing sea ice bacterium Glaciecola punicea ACAM 611T.</title>
        <authorList>
            <person name="Qin Q.-L."/>
            <person name="Xie B.-B."/>
            <person name="Shu Y.-L."/>
            <person name="Rong J.-C."/>
            <person name="Zhao D.-L."/>
            <person name="Zhang X.-Y."/>
            <person name="Chen X.-L."/>
            <person name="Zhou B.-C."/>
            <person name="Zhanga Y.-Z."/>
        </authorList>
    </citation>
    <scope>NUCLEOTIDE SEQUENCE [LARGE SCALE GENOMIC DNA]</scope>
    <source>
        <strain evidence="9 10">ACAM 611</strain>
    </source>
</reference>
<reference evidence="9 10" key="2">
    <citation type="journal article" date="2017" name="Antonie Van Leeuwenhoek">
        <title>Rhizobium rhizosphaerae sp. nov., a novel species isolated from rice rhizosphere.</title>
        <authorList>
            <person name="Zhao J.J."/>
            <person name="Zhang J."/>
            <person name="Zhang R.J."/>
            <person name="Zhang C.W."/>
            <person name="Yin H.Q."/>
            <person name="Zhang X.X."/>
        </authorList>
    </citation>
    <scope>NUCLEOTIDE SEQUENCE [LARGE SCALE GENOMIC DNA]</scope>
    <source>
        <strain evidence="9 10">ACAM 611</strain>
    </source>
</reference>
<proteinExistence type="inferred from homology"/>
<evidence type="ECO:0000313" key="9">
    <source>
        <dbReference type="EMBL" id="GAB56349.1"/>
    </source>
</evidence>
<accession>H5TDH2</accession>
<dbReference type="PANTHER" id="PTHR11469:SF1">
    <property type="entry name" value="GLUCOSE-6-PHOSPHATE ISOMERASE"/>
    <property type="match status" value="1"/>
</dbReference>
<dbReference type="EMBL" id="BAET01000028">
    <property type="protein sequence ID" value="GAB56349.1"/>
    <property type="molecule type" value="Genomic_DNA"/>
</dbReference>
<dbReference type="GO" id="GO:0006094">
    <property type="term" value="P:gluconeogenesis"/>
    <property type="evidence" value="ECO:0007669"/>
    <property type="project" value="UniProtKB-UniRule"/>
</dbReference>
<dbReference type="CDD" id="cd05016">
    <property type="entry name" value="SIS_PGI_2"/>
    <property type="match status" value="1"/>
</dbReference>
<keyword evidence="4 7" id="KW-0324">Glycolysis</keyword>
<evidence type="ECO:0000256" key="3">
    <source>
        <dbReference type="ARBA" id="ARBA00022432"/>
    </source>
</evidence>
<dbReference type="InterPro" id="IPR035482">
    <property type="entry name" value="SIS_PGI_2"/>
</dbReference>
<evidence type="ECO:0000256" key="5">
    <source>
        <dbReference type="ARBA" id="ARBA00023235"/>
    </source>
</evidence>
<organism evidence="9 10">
    <name type="scientific">Glaciecola punicea ACAM 611</name>
    <dbReference type="NCBI Taxonomy" id="1121923"/>
    <lineage>
        <taxon>Bacteria</taxon>
        <taxon>Pseudomonadati</taxon>
        <taxon>Pseudomonadota</taxon>
        <taxon>Gammaproteobacteria</taxon>
        <taxon>Alteromonadales</taxon>
        <taxon>Alteromonadaceae</taxon>
        <taxon>Glaciecola</taxon>
    </lineage>
</organism>
<feature type="active site" description="Proton donor" evidence="7">
    <location>
        <position position="353"/>
    </location>
</feature>
<dbReference type="Gene3D" id="3.40.50.10490">
    <property type="entry name" value="Glucose-6-phosphate isomerase like protein, domain 1"/>
    <property type="match status" value="2"/>
</dbReference>
<dbReference type="STRING" id="56804.BAE46_05020"/>
<dbReference type="PROSITE" id="PS00174">
    <property type="entry name" value="P_GLUCOSE_ISOMERASE_2"/>
    <property type="match status" value="1"/>
</dbReference>
<dbReference type="InterPro" id="IPR001672">
    <property type="entry name" value="G6P_Isomerase"/>
</dbReference>
<dbReference type="InterPro" id="IPR035476">
    <property type="entry name" value="SIS_PGI_1"/>
</dbReference>
<comment type="subcellular location">
    <subcellularLocation>
        <location evidence="7">Cytoplasm</location>
    </subcellularLocation>
</comment>
<dbReference type="OrthoDB" id="140919at2"/>
<dbReference type="GO" id="GO:0006096">
    <property type="term" value="P:glycolytic process"/>
    <property type="evidence" value="ECO:0007669"/>
    <property type="project" value="UniProtKB-UniRule"/>
</dbReference>
<dbReference type="PROSITE" id="PS51463">
    <property type="entry name" value="P_GLUCOSE_ISOMERASE_3"/>
    <property type="match status" value="1"/>
</dbReference>
<dbReference type="Proteomes" id="UP000053586">
    <property type="component" value="Unassembled WGS sequence"/>
</dbReference>
<keyword evidence="10" id="KW-1185">Reference proteome</keyword>
<gene>
    <name evidence="7 9" type="primary">pgi</name>
    <name evidence="9" type="ORF">GPUN_2234</name>
</gene>
<evidence type="ECO:0000256" key="4">
    <source>
        <dbReference type="ARBA" id="ARBA00023152"/>
    </source>
</evidence>
<evidence type="ECO:0000313" key="10">
    <source>
        <dbReference type="Proteomes" id="UP000053586"/>
    </source>
</evidence>
<protein>
    <recommendedName>
        <fullName evidence="7">Glucose-6-phosphate isomerase</fullName>
        <shortName evidence="7">GPI</shortName>
        <ecNumber evidence="7">5.3.1.9</ecNumber>
    </recommendedName>
    <alternativeName>
        <fullName evidence="7">Phosphoglucose isomerase</fullName>
        <shortName evidence="7">PGI</shortName>
    </alternativeName>
    <alternativeName>
        <fullName evidence="7">Phosphohexose isomerase</fullName>
        <shortName evidence="7">PHI</shortName>
    </alternativeName>
</protein>
<dbReference type="InterPro" id="IPR023096">
    <property type="entry name" value="G6P_Isomerase_C"/>
</dbReference>
<keyword evidence="5 7" id="KW-0413">Isomerase</keyword>
<dbReference type="SUPFAM" id="SSF53697">
    <property type="entry name" value="SIS domain"/>
    <property type="match status" value="1"/>
</dbReference>
<dbReference type="NCBIfam" id="NF001211">
    <property type="entry name" value="PRK00179.1"/>
    <property type="match status" value="1"/>
</dbReference>
<comment type="similarity">
    <text evidence="2 7 8">Belongs to the GPI family.</text>
</comment>
<dbReference type="HAMAP" id="MF_00473">
    <property type="entry name" value="G6P_isomerase"/>
    <property type="match status" value="1"/>
</dbReference>
<evidence type="ECO:0000256" key="1">
    <source>
        <dbReference type="ARBA" id="ARBA00004926"/>
    </source>
</evidence>
<dbReference type="InterPro" id="IPR046348">
    <property type="entry name" value="SIS_dom_sf"/>
</dbReference>
<dbReference type="GO" id="GO:0048029">
    <property type="term" value="F:monosaccharide binding"/>
    <property type="evidence" value="ECO:0007669"/>
    <property type="project" value="TreeGrafter"/>
</dbReference>
<dbReference type="UniPathway" id="UPA00138"/>
<feature type="active site" evidence="7">
    <location>
        <position position="516"/>
    </location>
</feature>
<comment type="pathway">
    <text evidence="1 7 8">Carbohydrate degradation; glycolysis; D-glyceraldehyde 3-phosphate and glycerone phosphate from D-glucose: step 2/4.</text>
</comment>
<keyword evidence="7" id="KW-0963">Cytoplasm</keyword>
<dbReference type="UniPathway" id="UPA00109">
    <property type="reaction ID" value="UER00181"/>
</dbReference>
<dbReference type="Gene3D" id="1.10.1390.10">
    <property type="match status" value="1"/>
</dbReference>
<comment type="pathway">
    <text evidence="7">Carbohydrate biosynthesis; gluconeogenesis.</text>
</comment>
<dbReference type="GO" id="GO:0097367">
    <property type="term" value="F:carbohydrate derivative binding"/>
    <property type="evidence" value="ECO:0007669"/>
    <property type="project" value="InterPro"/>
</dbReference>
<keyword evidence="3 7" id="KW-0312">Gluconeogenesis</keyword>
<dbReference type="GO" id="GO:0051156">
    <property type="term" value="P:glucose 6-phosphate metabolic process"/>
    <property type="evidence" value="ECO:0007669"/>
    <property type="project" value="TreeGrafter"/>
</dbReference>
<dbReference type="AlphaFoldDB" id="H5TDH2"/>
<name>H5TDH2_9ALTE</name>
<comment type="function">
    <text evidence="7">Catalyzes the reversible isomerization of glucose-6-phosphate to fructose-6-phosphate.</text>
</comment>
<evidence type="ECO:0000256" key="2">
    <source>
        <dbReference type="ARBA" id="ARBA00006604"/>
    </source>
</evidence>
<evidence type="ECO:0000256" key="8">
    <source>
        <dbReference type="RuleBase" id="RU000612"/>
    </source>
</evidence>
<evidence type="ECO:0000256" key="7">
    <source>
        <dbReference type="HAMAP-Rule" id="MF_00473"/>
    </source>
</evidence>
<comment type="catalytic activity">
    <reaction evidence="6 7 8">
        <text>alpha-D-glucose 6-phosphate = beta-D-fructose 6-phosphate</text>
        <dbReference type="Rhea" id="RHEA:11816"/>
        <dbReference type="ChEBI" id="CHEBI:57634"/>
        <dbReference type="ChEBI" id="CHEBI:58225"/>
        <dbReference type="EC" id="5.3.1.9"/>
    </reaction>
</comment>
<feature type="active site" evidence="7">
    <location>
        <position position="384"/>
    </location>
</feature>
<dbReference type="PRINTS" id="PR00662">
    <property type="entry name" value="G6PISOMERASE"/>
</dbReference>
<dbReference type="eggNOG" id="COG0166">
    <property type="taxonomic scope" value="Bacteria"/>
</dbReference>
<dbReference type="GO" id="GO:0005829">
    <property type="term" value="C:cytosol"/>
    <property type="evidence" value="ECO:0007669"/>
    <property type="project" value="TreeGrafter"/>
</dbReference>
<evidence type="ECO:0000256" key="6">
    <source>
        <dbReference type="ARBA" id="ARBA00029321"/>
    </source>
</evidence>